<keyword evidence="5" id="KW-0255">Endonuclease</keyword>
<dbReference type="InterPro" id="IPR000953">
    <property type="entry name" value="Chromo/chromo_shadow_dom"/>
</dbReference>
<dbReference type="GO" id="GO:0004519">
    <property type="term" value="F:endonuclease activity"/>
    <property type="evidence" value="ECO:0007669"/>
    <property type="project" value="UniProtKB-KW"/>
</dbReference>
<dbReference type="PANTHER" id="PTHR37984">
    <property type="entry name" value="PROTEIN CBG26694"/>
    <property type="match status" value="1"/>
</dbReference>
<dbReference type="InParanoid" id="A0A2P6NFN1"/>
<dbReference type="InterPro" id="IPR001584">
    <property type="entry name" value="Integrase_cat-core"/>
</dbReference>
<dbReference type="Pfam" id="PF00665">
    <property type="entry name" value="rve"/>
    <property type="match status" value="1"/>
</dbReference>
<evidence type="ECO:0000256" key="2">
    <source>
        <dbReference type="ARBA" id="ARBA00022679"/>
    </source>
</evidence>
<dbReference type="Gene3D" id="3.10.20.370">
    <property type="match status" value="1"/>
</dbReference>
<keyword evidence="9" id="KW-0732">Signal</keyword>
<evidence type="ECO:0000259" key="11">
    <source>
        <dbReference type="PROSITE" id="PS50878"/>
    </source>
</evidence>
<accession>A0A2P6NFN1</accession>
<feature type="chain" id="PRO_5015105446" description="RNA-directed DNA polymerase" evidence="9">
    <location>
        <begin position="22"/>
        <end position="1940"/>
    </location>
</feature>
<dbReference type="PROSITE" id="PS50994">
    <property type="entry name" value="INTEGRASE"/>
    <property type="match status" value="1"/>
</dbReference>
<evidence type="ECO:0000256" key="6">
    <source>
        <dbReference type="ARBA" id="ARBA00022801"/>
    </source>
</evidence>
<evidence type="ECO:0000256" key="9">
    <source>
        <dbReference type="SAM" id="SignalP"/>
    </source>
</evidence>
<dbReference type="FunFam" id="3.30.70.270:FF:000063">
    <property type="entry name" value="Zinc knuckle domaincontaining protein"/>
    <property type="match status" value="1"/>
</dbReference>
<dbReference type="GO" id="GO:0015074">
    <property type="term" value="P:DNA integration"/>
    <property type="evidence" value="ECO:0007669"/>
    <property type="project" value="InterPro"/>
</dbReference>
<feature type="region of interest" description="Disordered" evidence="8">
    <location>
        <begin position="387"/>
        <end position="426"/>
    </location>
</feature>
<feature type="compositionally biased region" description="Basic and acidic residues" evidence="8">
    <location>
        <begin position="68"/>
        <end position="93"/>
    </location>
</feature>
<dbReference type="GO" id="GO:0016787">
    <property type="term" value="F:hydrolase activity"/>
    <property type="evidence" value="ECO:0007669"/>
    <property type="project" value="UniProtKB-KW"/>
</dbReference>
<dbReference type="InterPro" id="IPR041373">
    <property type="entry name" value="RT_RNaseH"/>
</dbReference>
<comment type="caution">
    <text evidence="13">The sequence shown here is derived from an EMBL/GenBank/DDBJ whole genome shotgun (WGS) entry which is preliminary data.</text>
</comment>
<evidence type="ECO:0000256" key="7">
    <source>
        <dbReference type="ARBA" id="ARBA00022918"/>
    </source>
</evidence>
<dbReference type="FunFam" id="1.10.340.70:FF:000001">
    <property type="entry name" value="Retrovirus-related Pol polyprotein from transposon gypsy-like Protein"/>
    <property type="match status" value="2"/>
</dbReference>
<organism evidence="13 14">
    <name type="scientific">Planoprotostelium fungivorum</name>
    <dbReference type="NCBI Taxonomy" id="1890364"/>
    <lineage>
        <taxon>Eukaryota</taxon>
        <taxon>Amoebozoa</taxon>
        <taxon>Evosea</taxon>
        <taxon>Variosea</taxon>
        <taxon>Cavosteliida</taxon>
        <taxon>Cavosteliaceae</taxon>
        <taxon>Planoprotostelium</taxon>
    </lineage>
</organism>
<dbReference type="FunFam" id="3.30.420.10:FF:000032">
    <property type="entry name" value="Retrovirus-related Pol polyprotein from transposon 297-like Protein"/>
    <property type="match status" value="1"/>
</dbReference>
<evidence type="ECO:0000256" key="5">
    <source>
        <dbReference type="ARBA" id="ARBA00022759"/>
    </source>
</evidence>
<sequence length="1940" mass="224818">TLRLLHLFLSFMLLSWSLVFSSSKLAFFWTVFRSQHVAMVTGKGIKVAVVERPRTSINNNHGPVHGTGGREDRNGRRDDRDHPCNNRRNDNNRRNNHNNRNNASKGRRPMGTPTGILYLWKDEQGVKHVTSAIASYRESKRLCIRCGSDRHTASCQGKIPRCDKVYIQVVDRDFDPTRPRLNTVEAHRFEQRSVTLNIWDLGRRQINATLPVLINTGADVSYITPSVARSYAREVSPHPHPYHPIGANGKPFDQVREVATLCFGFGDHVETFKFNILDLGGMHVVLEKNWLQVHDPDVKASNNFYPIFTEKACEGHRVENAHAPCSLAVTMVPRACSQVKSLLVITSSSVNEYSRSNPTTSMAPTLGNESAEKLKKLFVADVEQHYKPHPGHMSPPTVEDVSEVDDDNHVTPSVNPGNNKPKRKKEDKIRISLIRNNKKTKRIMVMRQREAVVHVVDDIKEHHDEHDMYFATYIYPASTVFANVQKQEDAVVHERKVEIPPEYADLAAAFSDGNEELPEHGPFDMEINLVGDKIPPMGPLYQMSEAEMNIVHTYVTDMTKKGLIRASKSPCGAPILFAKKKDGTLRLCVDYRRLNDVTVKSTYPLPLIDEMLDRIRTGKIFTALDLKNAYWLVRIKKGDEWKTAFRTRYGLFEYLVMPFGLSNCPGNFQAKVNSTFSDMIDVFVQIYLDDFLIYSQSREEHVQHVRRVLKRVIDHKLSVNLKKCEFHSQRVKFLGYEVTPDGIHMCADRVESIRNLAPPVNLKALQSFLGFCNFYRGFIRNYSSIVTPMTNMTLMPFGLSNCPGNFQAKVNSTFSDMIDVFVQIYLDDFLIYSQSHEEHVQHVRRVLKRVIDHKLSVNLKKCEFHSQRVKFLGYEVTPDGIHMCADRVESIRNWAHPVNLKALQSFLGFCNFYRGFIRNYSSIVTPMTNMTRKDVEWKWTPHLQKSFEDLKEAFVTADVCRHFDPSLPIVLETDASDFAISGVLSQRHKDGVHPVGFMSRKMQPAELNYDTHDKELLAIIESLKGWRHYTMETSTPFEIIADHNNLKYFMTSKSLNRRQVRWWQFLSDFNFTLSHRPGKENIVADALSRREQDELDIGDRQNQQKCLLPPHLFAVIDANVQTESTSYTHIEKMLREAYQDDQYYNDVMQWLNDYGVLSQRHKDGVHPVGFMSRKMQPAELNYDTHDKELLAIIESLKGWRHYTMETSTPFEIITDHNNLKYFMTSKSLNRRQVRWWQFLSDFNFTLSHRPGKENIVADALSRREQDELDIGDRQNQQKCLLPPHLFAVIDANVQTESTSYTHIEKMLREAYQDDQYYNDVMQWLNYYGNEHRPRFPPGSGKMRSYDGDLDDNDHTDQGFHVTDDLLFYEEQLYVPEKLRLIIMMMKHDSPLAGHFGSHKTKELVRRDYWWPKMYHTIEPYVKSCDTCQRAKHSRKKQSGLLQPLEVPSDRWTSVTIDFMVELPECQGFNAIMVVVDRFTKMSHFIPCKNTITSEEAAWLYIDRVFRLHGIPEKIVSDRGKMRSYDGDLDDNDHTDQGFHVTDDLLFYEEQLYVPEKLRLIIMMMKHDSPLAGHFGSHKTKELVRRDYWWPKMYHTIESYVKSCDTCQRAKHSRKKQSGLLQPLEVPSDRWTSVTIDFMVELPECQGFNSIMVVVDRFTKMSHFIPCKNTITSEEAAWLYIDRVFWLHGIPEKIVSDRGTQFIAEFWMSFWKQMGTKHSMSTAYHPQLDGQTERVNSVLNQYLRVYCSYLQDDWVPLLATAEFAYNNSVHTSTGVTPFFANQGLHPNTGRGSRSVADDPNVLAQLRSTRGQSSSINKEFWHFTSKAKMGRQVDWSLSYPKGSTPWIILLRIEFTPFHQDLPGISHLTSHAVRGEYVEYEVEAILDVRKRYGKTQYLVSWRGYGPEENLWLPEDNLSNSLDLVTDFKAKTARVTTSKRKRKN</sequence>
<feature type="domain" description="Chromo" evidence="10">
    <location>
        <begin position="1877"/>
        <end position="1936"/>
    </location>
</feature>
<dbReference type="PANTHER" id="PTHR37984:SF5">
    <property type="entry name" value="PROTEIN NYNRIN-LIKE"/>
    <property type="match status" value="1"/>
</dbReference>
<dbReference type="Pfam" id="PF17921">
    <property type="entry name" value="Integrase_H2C2"/>
    <property type="match status" value="2"/>
</dbReference>
<evidence type="ECO:0000313" key="13">
    <source>
        <dbReference type="EMBL" id="PRP82731.1"/>
    </source>
</evidence>
<dbReference type="Gene3D" id="2.40.50.40">
    <property type="match status" value="1"/>
</dbReference>
<proteinExistence type="predicted"/>
<feature type="domain" description="Reverse transcriptase" evidence="11">
    <location>
        <begin position="559"/>
        <end position="738"/>
    </location>
</feature>
<dbReference type="InterPro" id="IPR036397">
    <property type="entry name" value="RNaseH_sf"/>
</dbReference>
<keyword evidence="4" id="KW-0540">Nuclease</keyword>
<dbReference type="SUPFAM" id="SSF54160">
    <property type="entry name" value="Chromo domain-like"/>
    <property type="match status" value="1"/>
</dbReference>
<keyword evidence="14" id="KW-1185">Reference proteome</keyword>
<dbReference type="SUPFAM" id="SSF56672">
    <property type="entry name" value="DNA/RNA polymerases"/>
    <property type="match status" value="3"/>
</dbReference>
<dbReference type="CDD" id="cd00303">
    <property type="entry name" value="retropepsin_like"/>
    <property type="match status" value="1"/>
</dbReference>
<feature type="signal peptide" evidence="9">
    <location>
        <begin position="1"/>
        <end position="21"/>
    </location>
</feature>
<dbReference type="Pfam" id="PF17917">
    <property type="entry name" value="RT_RNaseH"/>
    <property type="match status" value="2"/>
</dbReference>
<keyword evidence="6" id="KW-0378">Hydrolase</keyword>
<dbReference type="InterPro" id="IPR016197">
    <property type="entry name" value="Chromo-like_dom_sf"/>
</dbReference>
<feature type="domain" description="Integrase catalytic" evidence="12">
    <location>
        <begin position="1622"/>
        <end position="1784"/>
    </location>
</feature>
<dbReference type="InterPro" id="IPR050951">
    <property type="entry name" value="Retrovirus_Pol_polyprotein"/>
</dbReference>
<dbReference type="FunCoup" id="A0A2P6NFN1">
    <property type="interactions" value="6"/>
</dbReference>
<dbReference type="EC" id="2.7.7.49" evidence="1"/>
<evidence type="ECO:0000313" key="14">
    <source>
        <dbReference type="Proteomes" id="UP000241769"/>
    </source>
</evidence>
<feature type="region of interest" description="Disordered" evidence="8">
    <location>
        <begin position="54"/>
        <end position="111"/>
    </location>
</feature>
<dbReference type="InterPro" id="IPR012337">
    <property type="entry name" value="RNaseH-like_sf"/>
</dbReference>
<dbReference type="InterPro" id="IPR000477">
    <property type="entry name" value="RT_dom"/>
</dbReference>
<dbReference type="Pfam" id="PF00078">
    <property type="entry name" value="RVT_1"/>
    <property type="match status" value="2"/>
</dbReference>
<dbReference type="PROSITE" id="PS50878">
    <property type="entry name" value="RT_POL"/>
    <property type="match status" value="1"/>
</dbReference>
<dbReference type="Gene3D" id="3.30.70.270">
    <property type="match status" value="3"/>
</dbReference>
<dbReference type="Gene3D" id="3.30.420.10">
    <property type="entry name" value="Ribonuclease H-like superfamily/Ribonuclease H"/>
    <property type="match status" value="2"/>
</dbReference>
<dbReference type="InterPro" id="IPR043128">
    <property type="entry name" value="Rev_trsase/Diguanyl_cyclase"/>
</dbReference>
<dbReference type="Gene3D" id="2.40.70.10">
    <property type="entry name" value="Acid Proteases"/>
    <property type="match status" value="1"/>
</dbReference>
<evidence type="ECO:0000256" key="8">
    <source>
        <dbReference type="SAM" id="MobiDB-lite"/>
    </source>
</evidence>
<evidence type="ECO:0000256" key="1">
    <source>
        <dbReference type="ARBA" id="ARBA00012493"/>
    </source>
</evidence>
<dbReference type="CDD" id="cd09274">
    <property type="entry name" value="RNase_HI_RT_Ty3"/>
    <property type="match status" value="2"/>
</dbReference>
<keyword evidence="7" id="KW-0695">RNA-directed DNA polymerase</keyword>
<evidence type="ECO:0000256" key="4">
    <source>
        <dbReference type="ARBA" id="ARBA00022722"/>
    </source>
</evidence>
<feature type="non-terminal residue" evidence="13">
    <location>
        <position position="1"/>
    </location>
</feature>
<evidence type="ECO:0000256" key="3">
    <source>
        <dbReference type="ARBA" id="ARBA00022695"/>
    </source>
</evidence>
<dbReference type="InterPro" id="IPR021109">
    <property type="entry name" value="Peptidase_aspartic_dom_sf"/>
</dbReference>
<name>A0A2P6NFN1_9EUKA</name>
<dbReference type="OrthoDB" id="6783097at2759"/>
<dbReference type="Pfam" id="PF00385">
    <property type="entry name" value="Chromo"/>
    <property type="match status" value="1"/>
</dbReference>
<dbReference type="SUPFAM" id="SSF53098">
    <property type="entry name" value="Ribonuclease H-like"/>
    <property type="match status" value="2"/>
</dbReference>
<dbReference type="InterPro" id="IPR043502">
    <property type="entry name" value="DNA/RNA_pol_sf"/>
</dbReference>
<dbReference type="Gene3D" id="1.10.340.70">
    <property type="match status" value="2"/>
</dbReference>
<dbReference type="STRING" id="1890364.A0A2P6NFN1"/>
<reference evidence="13 14" key="1">
    <citation type="journal article" date="2018" name="Genome Biol. Evol.">
        <title>Multiple Roots of Fruiting Body Formation in Amoebozoa.</title>
        <authorList>
            <person name="Hillmann F."/>
            <person name="Forbes G."/>
            <person name="Novohradska S."/>
            <person name="Ferling I."/>
            <person name="Riege K."/>
            <person name="Groth M."/>
            <person name="Westermann M."/>
            <person name="Marz M."/>
            <person name="Spaller T."/>
            <person name="Winckler T."/>
            <person name="Schaap P."/>
            <person name="Glockner G."/>
        </authorList>
    </citation>
    <scope>NUCLEOTIDE SEQUENCE [LARGE SCALE GENOMIC DNA]</scope>
    <source>
        <strain evidence="13 14">Jena</strain>
    </source>
</reference>
<dbReference type="EMBL" id="MDYQ01000096">
    <property type="protein sequence ID" value="PRP82731.1"/>
    <property type="molecule type" value="Genomic_DNA"/>
</dbReference>
<dbReference type="CDD" id="cd01647">
    <property type="entry name" value="RT_LTR"/>
    <property type="match status" value="1"/>
</dbReference>
<dbReference type="Gene3D" id="3.10.10.10">
    <property type="entry name" value="HIV Type 1 Reverse Transcriptase, subunit A, domain 1"/>
    <property type="match status" value="1"/>
</dbReference>
<dbReference type="CDD" id="cd00024">
    <property type="entry name" value="CD_CSD"/>
    <property type="match status" value="1"/>
</dbReference>
<evidence type="ECO:0000259" key="12">
    <source>
        <dbReference type="PROSITE" id="PS50994"/>
    </source>
</evidence>
<evidence type="ECO:0000259" key="10">
    <source>
        <dbReference type="PROSITE" id="PS50013"/>
    </source>
</evidence>
<dbReference type="GO" id="GO:0003676">
    <property type="term" value="F:nucleic acid binding"/>
    <property type="evidence" value="ECO:0007669"/>
    <property type="project" value="InterPro"/>
</dbReference>
<dbReference type="GO" id="GO:0003964">
    <property type="term" value="F:RNA-directed DNA polymerase activity"/>
    <property type="evidence" value="ECO:0007669"/>
    <property type="project" value="UniProtKB-KW"/>
</dbReference>
<dbReference type="InterPro" id="IPR041588">
    <property type="entry name" value="Integrase_H2C2"/>
</dbReference>
<dbReference type="SMART" id="SM00298">
    <property type="entry name" value="CHROMO"/>
    <property type="match status" value="1"/>
</dbReference>
<keyword evidence="2" id="KW-0808">Transferase</keyword>
<dbReference type="Proteomes" id="UP000241769">
    <property type="component" value="Unassembled WGS sequence"/>
</dbReference>
<gene>
    <name evidence="13" type="ORF">PROFUN_09816</name>
</gene>
<dbReference type="PROSITE" id="PS50013">
    <property type="entry name" value="CHROMO_2"/>
    <property type="match status" value="1"/>
</dbReference>
<dbReference type="InterPro" id="IPR023780">
    <property type="entry name" value="Chromo_domain"/>
</dbReference>
<protein>
    <recommendedName>
        <fullName evidence="1">RNA-directed DNA polymerase</fullName>
        <ecNumber evidence="1">2.7.7.49</ecNumber>
    </recommendedName>
</protein>
<keyword evidence="3" id="KW-0548">Nucleotidyltransferase</keyword>
<dbReference type="FunFam" id="3.30.70.270:FF:000003">
    <property type="entry name" value="Transposon Ty3-G Gag-Pol polyprotein"/>
    <property type="match status" value="1"/>
</dbReference>